<name>A0A8T8KC68_9EURY</name>
<dbReference type="EMBL" id="CP073366">
    <property type="protein sequence ID" value="QUJ71764.1"/>
    <property type="molecule type" value="Genomic_DNA"/>
</dbReference>
<evidence type="ECO:0000313" key="10">
    <source>
        <dbReference type="EMBL" id="QUJ74268.1"/>
    </source>
</evidence>
<evidence type="ECO:0000313" key="7">
    <source>
        <dbReference type="EMBL" id="QUJ74030.1"/>
    </source>
</evidence>
<dbReference type="EMBL" id="CP073368">
    <property type="protein sequence ID" value="QUJ74245.1"/>
    <property type="molecule type" value="Genomic_DNA"/>
</dbReference>
<dbReference type="NCBIfam" id="NF033545">
    <property type="entry name" value="transpos_IS630"/>
    <property type="match status" value="1"/>
</dbReference>
<organism evidence="5 12">
    <name type="scientific">Haloarcula marismortui ATCC 33800</name>
    <dbReference type="NCBI Taxonomy" id="662476"/>
    <lineage>
        <taxon>Archaea</taxon>
        <taxon>Methanobacteriati</taxon>
        <taxon>Methanobacteriota</taxon>
        <taxon>Stenosarchaea group</taxon>
        <taxon>Halobacteria</taxon>
        <taxon>Halobacteriales</taxon>
        <taxon>Haloarculaceae</taxon>
        <taxon>Haloarcula</taxon>
    </lineage>
</organism>
<dbReference type="AlphaFoldDB" id="A0A8T8KC68"/>
<dbReference type="KEGG" id="hsin:KDQ40_19010"/>
<keyword evidence="6" id="KW-0614">Plasmid</keyword>
<dbReference type="EMBL" id="CP073366">
    <property type="protein sequence ID" value="QUJ71929.1"/>
    <property type="molecule type" value="Genomic_DNA"/>
</dbReference>
<accession>A0A8T8KC68</accession>
<dbReference type="EMBL" id="CP073366">
    <property type="protein sequence ID" value="QUJ71925.1"/>
    <property type="molecule type" value="Genomic_DNA"/>
</dbReference>
<dbReference type="KEGG" id="hsin:KDQ40_14745"/>
<feature type="domain" description="Winged helix-turn helix" evidence="2">
    <location>
        <begin position="109"/>
        <end position="164"/>
    </location>
</feature>
<geneLocation type="plasmid" evidence="6 12">
    <name>pHsi540</name>
</geneLocation>
<evidence type="ECO:0000313" key="4">
    <source>
        <dbReference type="EMBL" id="QUJ71925.1"/>
    </source>
</evidence>
<evidence type="ECO:0000313" key="9">
    <source>
        <dbReference type="EMBL" id="QUJ74245.1"/>
    </source>
</evidence>
<evidence type="ECO:0000313" key="3">
    <source>
        <dbReference type="EMBL" id="QUJ71764.1"/>
    </source>
</evidence>
<evidence type="ECO:0000259" key="2">
    <source>
        <dbReference type="Pfam" id="PF13592"/>
    </source>
</evidence>
<dbReference type="SUPFAM" id="SSF46689">
    <property type="entry name" value="Homeodomain-like"/>
    <property type="match status" value="1"/>
</dbReference>
<feature type="domain" description="Tc1-like transposase DDE" evidence="1">
    <location>
        <begin position="179"/>
        <end position="318"/>
    </location>
</feature>
<evidence type="ECO:0000313" key="6">
    <source>
        <dbReference type="EMBL" id="QUJ73875.1"/>
    </source>
</evidence>
<evidence type="ECO:0000259" key="1">
    <source>
        <dbReference type="Pfam" id="PF13358"/>
    </source>
</evidence>
<protein>
    <submittedName>
        <fullName evidence="5">IS630 family transposase</fullName>
    </submittedName>
</protein>
<sequence length="339" mass="38884">MDYLENVTVNELQEILAELDEKKPVQRILAGIAYKDGVEQQTIAERHDVHPNTVRNWLTRLERLESEPFEEVVYDAPRPGQSRELSEDEHDRFVEALHDSPEEVGLDARAWTVPLARQYLEDEFDVEYCRRHVRRLMAEAGLSWKTARPEYADADERAQDAFREGFKKKTGDLDDDYTIIAIDQTRQEITTDLVHAWFPEEKRPTLPVSGAWESLKLLGGVTAGGDTFFLKCEDNFTADITTRLLDALQTEFGEKICVVLDNAPYFAANDVHDYVEDTPIELCHLPRGSPELNPAEGCWQKLNQRLGNQLFEELDELREAVFDALASIEPPNIYNYLCP</sequence>
<evidence type="ECO:0000313" key="11">
    <source>
        <dbReference type="EMBL" id="QUJ74309.1"/>
    </source>
</evidence>
<dbReference type="GO" id="GO:0003676">
    <property type="term" value="F:nucleic acid binding"/>
    <property type="evidence" value="ECO:0007669"/>
    <property type="project" value="InterPro"/>
</dbReference>
<dbReference type="KEGG" id="hsin:KDQ40_13880"/>
<dbReference type="KEGG" id="hsin:KDQ40_17970"/>
<dbReference type="InterPro" id="IPR009057">
    <property type="entry name" value="Homeodomain-like_sf"/>
</dbReference>
<dbReference type="SUPFAM" id="SSF53098">
    <property type="entry name" value="Ribonuclease H-like"/>
    <property type="match status" value="1"/>
</dbReference>
<evidence type="ECO:0000313" key="8">
    <source>
        <dbReference type="EMBL" id="QUJ74054.1"/>
    </source>
</evidence>
<evidence type="ECO:0000313" key="12">
    <source>
        <dbReference type="Proteomes" id="UP000682967"/>
    </source>
</evidence>
<dbReference type="KEGG" id="hsin:KDQ40_17620"/>
<dbReference type="KEGG" id="hsin:KDQ40_18855"/>
<evidence type="ECO:0000313" key="5">
    <source>
        <dbReference type="EMBL" id="QUJ71929.1"/>
    </source>
</evidence>
<dbReference type="InterPro" id="IPR047655">
    <property type="entry name" value="Transpos_IS630-like"/>
</dbReference>
<dbReference type="RefSeq" id="WP_211552501.1">
    <property type="nucleotide sequence ID" value="NZ_CP073366.1"/>
</dbReference>
<dbReference type="KEGG" id="hsin:KDQ40_14720"/>
<dbReference type="InterPro" id="IPR012337">
    <property type="entry name" value="RNaseH-like_sf"/>
</dbReference>
<dbReference type="KEGG" id="hsin:KDQ40_17860"/>
<dbReference type="Proteomes" id="UP000682967">
    <property type="component" value="Plasmid pHsi540"/>
</dbReference>
<dbReference type="Pfam" id="PF13358">
    <property type="entry name" value="DDE_3"/>
    <property type="match status" value="1"/>
</dbReference>
<dbReference type="InterPro" id="IPR036397">
    <property type="entry name" value="RNaseH_sf"/>
</dbReference>
<gene>
    <name evidence="3" type="ORF">KDQ40_13880</name>
    <name evidence="4" type="ORF">KDQ40_14720</name>
    <name evidence="5" type="ORF">KDQ40_14745</name>
    <name evidence="9" type="ORF">KDQ40_17490</name>
    <name evidence="10" type="ORF">KDQ40_17620</name>
    <name evidence="11" type="ORF">KDQ40_17860</name>
    <name evidence="6" type="ORF">KDQ40_17970</name>
    <name evidence="7" type="ORF">KDQ40_18855</name>
    <name evidence="8" type="ORF">KDQ40_19010</name>
</gene>
<dbReference type="EMBL" id="CP073368">
    <property type="protein sequence ID" value="QUJ74054.1"/>
    <property type="molecule type" value="Genomic_DNA"/>
</dbReference>
<dbReference type="Gene3D" id="3.30.420.10">
    <property type="entry name" value="Ribonuclease H-like superfamily/Ribonuclease H"/>
    <property type="match status" value="1"/>
</dbReference>
<dbReference type="EMBL" id="CP073368">
    <property type="protein sequence ID" value="QUJ74268.1"/>
    <property type="molecule type" value="Genomic_DNA"/>
</dbReference>
<dbReference type="InterPro" id="IPR025959">
    <property type="entry name" value="Winged_HTH_dom"/>
</dbReference>
<reference evidence="5" key="1">
    <citation type="submission" date="2021-04" db="EMBL/GenBank/DDBJ databases">
        <title>Complete Genome sequence and Methylome Analysis of the Haloarchaeon Haloarcula sinaiiensis.</title>
        <authorList>
            <person name="Fomenkov A."/>
            <person name="DasSarma P."/>
            <person name="DasSarma S."/>
            <person name="Roberts R.J."/>
        </authorList>
    </citation>
    <scope>NUCLEOTIDE SEQUENCE</scope>
    <source>
        <strain evidence="5">ATCC 33800</strain>
        <plasmid evidence="6">pHsi540</plasmid>
    </source>
</reference>
<dbReference type="KEGG" id="hsin:KDQ40_17490"/>
<dbReference type="InterPro" id="IPR038717">
    <property type="entry name" value="Tc1-like_DDE_dom"/>
</dbReference>
<dbReference type="EMBL" id="CP073368">
    <property type="protein sequence ID" value="QUJ74309.1"/>
    <property type="molecule type" value="Genomic_DNA"/>
</dbReference>
<dbReference type="Proteomes" id="UP000682967">
    <property type="component" value="Chromosome"/>
</dbReference>
<proteinExistence type="predicted"/>
<dbReference type="GeneID" id="64825092"/>
<dbReference type="EMBL" id="CP073368">
    <property type="protein sequence ID" value="QUJ74030.1"/>
    <property type="molecule type" value="Genomic_DNA"/>
</dbReference>
<dbReference type="EMBL" id="CP073368">
    <property type="protein sequence ID" value="QUJ73875.1"/>
    <property type="molecule type" value="Genomic_DNA"/>
</dbReference>
<dbReference type="Pfam" id="PF13592">
    <property type="entry name" value="HTH_33"/>
    <property type="match status" value="1"/>
</dbReference>